<dbReference type="Gene3D" id="2.40.10.10">
    <property type="entry name" value="Trypsin-like serine proteases"/>
    <property type="match status" value="2"/>
</dbReference>
<dbReference type="InterPro" id="IPR018114">
    <property type="entry name" value="TRYPSIN_HIS"/>
</dbReference>
<keyword evidence="1" id="KW-0732">Signal</keyword>
<reference evidence="2" key="1">
    <citation type="journal article" date="2014" name="Int. J. Syst. Evol. Microbiol.">
        <title>Complete genome sequence of Corynebacterium casei LMG S-19264T (=DSM 44701T), isolated from a smear-ripened cheese.</title>
        <authorList>
            <consortium name="US DOE Joint Genome Institute (JGI-PGF)"/>
            <person name="Walter F."/>
            <person name="Albersmeier A."/>
            <person name="Kalinowski J."/>
            <person name="Ruckert C."/>
        </authorList>
    </citation>
    <scope>NUCLEOTIDE SEQUENCE</scope>
    <source>
        <strain evidence="2">CGMCC 4.5737</strain>
    </source>
</reference>
<evidence type="ECO:0000313" key="3">
    <source>
        <dbReference type="Proteomes" id="UP000637578"/>
    </source>
</evidence>
<evidence type="ECO:0000313" key="2">
    <source>
        <dbReference type="EMBL" id="GGM81856.1"/>
    </source>
</evidence>
<feature type="signal peptide" evidence="1">
    <location>
        <begin position="1"/>
        <end position="19"/>
    </location>
</feature>
<evidence type="ECO:0008006" key="4">
    <source>
        <dbReference type="Google" id="ProtNLM"/>
    </source>
</evidence>
<dbReference type="AlphaFoldDB" id="A0A8J3CKD9"/>
<proteinExistence type="predicted"/>
<feature type="chain" id="PRO_5035150418" description="Serine protease" evidence="1">
    <location>
        <begin position="20"/>
        <end position="416"/>
    </location>
</feature>
<dbReference type="GO" id="GO:0004252">
    <property type="term" value="F:serine-type endopeptidase activity"/>
    <property type="evidence" value="ECO:0007669"/>
    <property type="project" value="InterPro"/>
</dbReference>
<dbReference type="InterPro" id="IPR009003">
    <property type="entry name" value="Peptidase_S1_PA"/>
</dbReference>
<reference evidence="2" key="2">
    <citation type="submission" date="2020-09" db="EMBL/GenBank/DDBJ databases">
        <authorList>
            <person name="Sun Q."/>
            <person name="Zhou Y."/>
        </authorList>
    </citation>
    <scope>NUCLEOTIDE SEQUENCE</scope>
    <source>
        <strain evidence="2">CGMCC 4.5737</strain>
    </source>
</reference>
<dbReference type="Proteomes" id="UP000637578">
    <property type="component" value="Unassembled WGS sequence"/>
</dbReference>
<dbReference type="PROSITE" id="PS00134">
    <property type="entry name" value="TRYPSIN_HIS"/>
    <property type="match status" value="1"/>
</dbReference>
<dbReference type="InterPro" id="IPR043504">
    <property type="entry name" value="Peptidase_S1_PA_chymotrypsin"/>
</dbReference>
<name>A0A8J3CKD9_9PSEU</name>
<accession>A0A8J3CKD9</accession>
<dbReference type="SUPFAM" id="SSF50494">
    <property type="entry name" value="Trypsin-like serine proteases"/>
    <property type="match status" value="1"/>
</dbReference>
<protein>
    <recommendedName>
        <fullName evidence="4">Serine protease</fullName>
    </recommendedName>
</protein>
<keyword evidence="3" id="KW-1185">Reference proteome</keyword>
<gene>
    <name evidence="2" type="ORF">GCM10012275_60550</name>
</gene>
<organism evidence="2 3">
    <name type="scientific">Longimycelium tulufanense</name>
    <dbReference type="NCBI Taxonomy" id="907463"/>
    <lineage>
        <taxon>Bacteria</taxon>
        <taxon>Bacillati</taxon>
        <taxon>Actinomycetota</taxon>
        <taxon>Actinomycetes</taxon>
        <taxon>Pseudonocardiales</taxon>
        <taxon>Pseudonocardiaceae</taxon>
        <taxon>Longimycelium</taxon>
    </lineage>
</organism>
<comment type="caution">
    <text evidence="2">The sequence shown here is derived from an EMBL/GenBank/DDBJ whole genome shotgun (WGS) entry which is preliminary data.</text>
</comment>
<evidence type="ECO:0000256" key="1">
    <source>
        <dbReference type="SAM" id="SignalP"/>
    </source>
</evidence>
<dbReference type="GO" id="GO:0006508">
    <property type="term" value="P:proteolysis"/>
    <property type="evidence" value="ECO:0007669"/>
    <property type="project" value="InterPro"/>
</dbReference>
<sequence>MSVVAAGLLCLASTTTALAATGESRDAITVEQAGAWAAHIADHPHDYSGLYRDAGGRFVLTVHAGRDRAASLRGLPVAQTQAAQPRFPVTVQTRSRSYAELTAVRDQIGNRHGAFGQTVGLPAVWAIDTEHNRIRVGLTEITDAARSAAAATYGDAVEVYETDPFTPATKITERSEPVEIVDVSRSDSTLAPPGNRLLDGRPYFIGDRILSVRGNVVVECTSAYHTNDFWRVLTAGHCFNQDEQVYQGYFNQNDRRAYATASLGRVASVQWGNDQIDGEEIRIHDEVETTHTFWTGNVTSPTSAARLGHSHAYQGERVCSNGSVTGEVCGARVTGVDGCYPVGDVRVCGLDVAQSDDGRRIVEHGDSGGPTIAYGTNGASFKGIISAGNVGPGPGDGPGDRMLFVDSWHVCCTFAC</sequence>
<dbReference type="EMBL" id="BMMK01000053">
    <property type="protein sequence ID" value="GGM81856.1"/>
    <property type="molecule type" value="Genomic_DNA"/>
</dbReference>